<dbReference type="AlphaFoldDB" id="D2R2I4"/>
<dbReference type="OrthoDB" id="8183145at2"/>
<dbReference type="Proteomes" id="UP000001887">
    <property type="component" value="Chromosome"/>
</dbReference>
<dbReference type="InterPro" id="IPR002925">
    <property type="entry name" value="Dienelactn_hydro"/>
</dbReference>
<feature type="chain" id="PRO_5003034505" description="Dienelactone hydrolase domain-containing protein" evidence="1">
    <location>
        <begin position="26"/>
        <end position="793"/>
    </location>
</feature>
<feature type="domain" description="Dienelactone hydrolase" evidence="2">
    <location>
        <begin position="157"/>
        <end position="296"/>
    </location>
</feature>
<dbReference type="PANTHER" id="PTHR22946">
    <property type="entry name" value="DIENELACTONE HYDROLASE DOMAIN-CONTAINING PROTEIN-RELATED"/>
    <property type="match status" value="1"/>
</dbReference>
<protein>
    <recommendedName>
        <fullName evidence="2">Dienelactone hydrolase domain-containing protein</fullName>
    </recommendedName>
</protein>
<evidence type="ECO:0000313" key="3">
    <source>
        <dbReference type="EMBL" id="ADB15093.1"/>
    </source>
</evidence>
<sequence precursor="true">MNRVQSMLLLAMLTFALTGRATTLAADQPTFGATLEGTAPLTIEGDISSQLVDGVDRFLLKQLAESSKLRDKNWTVDYSSIEAYSKSLEPKRARLAKMLGADEKRLSVPSFRKIFVDDEMLDIVAKSKSFVAKYDRLPVLGYPRSDWNDQPALFVETLSLIPTKPKAEYVIIIPDCDQSPEQLAGLVPGLDEEQQVARRLAEQGFIVCMPSLVSRSREKRRNADLTHREYLYRSAFVLGKHLIGYEVQQVLAIVDALKSPRNDRNIGAARVGIIGYGEGGMIAQYAAAIDTRVDTVCVSGYFDDRSTVWEQPLDRNVFGLLNEFGDAELRAMIAPRPYILDLGIAPELELAGNGGAPAVLRRPNLLKGAANREFNRSQKLIASLRELTKFPHQELSPNVSDGSQEIPFCSSATTDAFLEVLTGNRHSAPTKFGDYDSINTSAATIKARERRQIVSIDAYNQAVLAESSYTRKEFFAKLDTSSPEKFSETVEPYRDIFAKEVIGQFDLPLLPPNPRSRKLYDTEKYVGYEVVLDVYDDVIAYGILLLPKDLKPGEKRPVVVCQHGLEGRPQDVIEEQGNAAYKKYAVQLVERGFITFAPQNLYLGKDKFRTLQRKANPLGKTLFSIIVPQHQQIVNWLGTQSFADPEKIAFYGLSYGGKSAMRIPPLVKEYCLSICSADFNEWVDKNASTRGNYSYVWTGEYEIFEWNLGSTFNYAEMATLIAPRPFMVERGHFDGVGIDENVAYEFAKVRNLYQARLGIGDRCEIEWFVGPHTINGKGTFDFLHKHLDWPAPK</sequence>
<gene>
    <name evidence="3" type="ordered locus">Psta_0403</name>
</gene>
<keyword evidence="1" id="KW-0732">Signal</keyword>
<dbReference type="STRING" id="530564.Psta_0403"/>
<proteinExistence type="predicted"/>
<dbReference type="EMBL" id="CP001848">
    <property type="protein sequence ID" value="ADB15093.1"/>
    <property type="molecule type" value="Genomic_DNA"/>
</dbReference>
<keyword evidence="4" id="KW-1185">Reference proteome</keyword>
<evidence type="ECO:0000259" key="2">
    <source>
        <dbReference type="Pfam" id="PF01738"/>
    </source>
</evidence>
<reference evidence="3 4" key="1">
    <citation type="journal article" date="2009" name="Stand. Genomic Sci.">
        <title>Complete genome sequence of Pirellula staleyi type strain (ATCC 27377).</title>
        <authorList>
            <person name="Clum A."/>
            <person name="Tindall B.J."/>
            <person name="Sikorski J."/>
            <person name="Ivanova N."/>
            <person name="Mavrommatis K."/>
            <person name="Lucas S."/>
            <person name="Glavina del Rio T."/>
            <person name="Nolan M."/>
            <person name="Chen F."/>
            <person name="Tice H."/>
            <person name="Pitluck S."/>
            <person name="Cheng J.F."/>
            <person name="Chertkov O."/>
            <person name="Brettin T."/>
            <person name="Han C."/>
            <person name="Detter J.C."/>
            <person name="Kuske C."/>
            <person name="Bruce D."/>
            <person name="Goodwin L."/>
            <person name="Ovchinikova G."/>
            <person name="Pati A."/>
            <person name="Mikhailova N."/>
            <person name="Chen A."/>
            <person name="Palaniappan K."/>
            <person name="Land M."/>
            <person name="Hauser L."/>
            <person name="Chang Y.J."/>
            <person name="Jeffries C.D."/>
            <person name="Chain P."/>
            <person name="Rohde M."/>
            <person name="Goker M."/>
            <person name="Bristow J."/>
            <person name="Eisen J.A."/>
            <person name="Markowitz V."/>
            <person name="Hugenholtz P."/>
            <person name="Kyrpides N.C."/>
            <person name="Klenk H.P."/>
            <person name="Lapidus A."/>
        </authorList>
    </citation>
    <scope>NUCLEOTIDE SEQUENCE [LARGE SCALE GENOMIC DNA]</scope>
    <source>
        <strain evidence="4">ATCC 27377 / DSM 6068 / ICPB 4128</strain>
    </source>
</reference>
<dbReference type="eggNOG" id="COG0412">
    <property type="taxonomic scope" value="Bacteria"/>
</dbReference>
<evidence type="ECO:0000256" key="1">
    <source>
        <dbReference type="SAM" id="SignalP"/>
    </source>
</evidence>
<dbReference type="SUPFAM" id="SSF53474">
    <property type="entry name" value="alpha/beta-Hydrolases"/>
    <property type="match status" value="2"/>
</dbReference>
<dbReference type="Pfam" id="PF01738">
    <property type="entry name" value="DLH"/>
    <property type="match status" value="1"/>
</dbReference>
<dbReference type="InterPro" id="IPR029058">
    <property type="entry name" value="AB_hydrolase_fold"/>
</dbReference>
<accession>D2R2I4</accession>
<dbReference type="InterPro" id="IPR050261">
    <property type="entry name" value="FrsA_esterase"/>
</dbReference>
<dbReference type="HOGENOM" id="CLU_367966_0_0_0"/>
<name>D2R2I4_PIRSD</name>
<dbReference type="GO" id="GO:0016787">
    <property type="term" value="F:hydrolase activity"/>
    <property type="evidence" value="ECO:0007669"/>
    <property type="project" value="InterPro"/>
</dbReference>
<feature type="signal peptide" evidence="1">
    <location>
        <begin position="1"/>
        <end position="25"/>
    </location>
</feature>
<dbReference type="KEGG" id="psl:Psta_0403"/>
<dbReference type="Gene3D" id="3.40.50.1820">
    <property type="entry name" value="alpha/beta hydrolase"/>
    <property type="match status" value="2"/>
</dbReference>
<organism evidence="3 4">
    <name type="scientific">Pirellula staleyi (strain ATCC 27377 / DSM 6068 / ICPB 4128)</name>
    <name type="common">Pirella staleyi</name>
    <dbReference type="NCBI Taxonomy" id="530564"/>
    <lineage>
        <taxon>Bacteria</taxon>
        <taxon>Pseudomonadati</taxon>
        <taxon>Planctomycetota</taxon>
        <taxon>Planctomycetia</taxon>
        <taxon>Pirellulales</taxon>
        <taxon>Pirellulaceae</taxon>
        <taxon>Pirellula</taxon>
    </lineage>
</organism>
<evidence type="ECO:0000313" key="4">
    <source>
        <dbReference type="Proteomes" id="UP000001887"/>
    </source>
</evidence>
<dbReference type="eggNOG" id="COG1073">
    <property type="taxonomic scope" value="Bacteria"/>
</dbReference>